<evidence type="ECO:0000256" key="1">
    <source>
        <dbReference type="SAM" id="MobiDB-lite"/>
    </source>
</evidence>
<gene>
    <name evidence="2" type="ORF">WHX56_14095</name>
</gene>
<dbReference type="Proteomes" id="UP001456224">
    <property type="component" value="Chromosome"/>
</dbReference>
<name>A0ABZ2S8X6_9BURK</name>
<organism evidence="2 3">
    <name type="scientific">Achromobacter veterisilvae</name>
    <dbReference type="NCBI Taxonomy" id="2069367"/>
    <lineage>
        <taxon>Bacteria</taxon>
        <taxon>Pseudomonadati</taxon>
        <taxon>Pseudomonadota</taxon>
        <taxon>Betaproteobacteria</taxon>
        <taxon>Burkholderiales</taxon>
        <taxon>Alcaligenaceae</taxon>
        <taxon>Achromobacter</taxon>
    </lineage>
</organism>
<protein>
    <submittedName>
        <fullName evidence="2">DUF1376 domain-containing protein</fullName>
    </submittedName>
</protein>
<accession>A0ABZ2S8X6</accession>
<reference evidence="2 3" key="1">
    <citation type="submission" date="2024-03" db="EMBL/GenBank/DDBJ databases">
        <title>Reference genomes for the five species model microbial community.</title>
        <authorList>
            <person name="Padfield D."/>
        </authorList>
    </citation>
    <scope>NUCLEOTIDE SEQUENCE [LARGE SCALE GENOMIC DNA]</scope>
    <source>
        <strain evidence="2 3">AB1</strain>
    </source>
</reference>
<evidence type="ECO:0000313" key="2">
    <source>
        <dbReference type="EMBL" id="WXR76576.1"/>
    </source>
</evidence>
<proteinExistence type="predicted"/>
<dbReference type="EMBL" id="CP148753">
    <property type="protein sequence ID" value="WXR76576.1"/>
    <property type="molecule type" value="Genomic_DNA"/>
</dbReference>
<dbReference type="Pfam" id="PF07120">
    <property type="entry name" value="DUF1376"/>
    <property type="match status" value="1"/>
</dbReference>
<dbReference type="InterPro" id="IPR010781">
    <property type="entry name" value="DUF1376"/>
</dbReference>
<dbReference type="RefSeq" id="WP_338881543.1">
    <property type="nucleotide sequence ID" value="NZ_CP148753.1"/>
</dbReference>
<evidence type="ECO:0000313" key="3">
    <source>
        <dbReference type="Proteomes" id="UP001456224"/>
    </source>
</evidence>
<keyword evidence="3" id="KW-1185">Reference proteome</keyword>
<sequence>MTVFEGLPAPLTPPDCDLRDFAFMPLDVARLRDSDLAIQVGAEEFRSAVLLWCAAWHQVPAASLPDDDKALAALAGYGRVVAEWRKHRDGALYGWVKCDDGRLYHPVVAEKARDAWLAKHKHAHDKLVDRVRKANKQREQQQLLPWAVPSLEDWIAAGFPLESELFPAESDCGSGGKNLKGRKRSAGNPPENPLKGEGQGEGYKKDIAAAALHSPARDPVDNSPPPSEAQWRAAQEECAAGYAKLLNSLEQVRGKRSKFVSTDIRLVAWERLGLTREKLVEAYHLAVAEREAAEDPSPVNAGFLDVFVAKVLNPAEGESVAGARPATGDPLAWAATASGIAAKGAELGIVQDDGEQFPAFKLRVHAAANLSDQDRARLLADYGVRT</sequence>
<feature type="region of interest" description="Disordered" evidence="1">
    <location>
        <begin position="170"/>
        <end position="201"/>
    </location>
</feature>